<dbReference type="RefSeq" id="WP_014438606.1">
    <property type="nucleotide sequence ID" value="NC_017081.1"/>
</dbReference>
<geneLocation type="plasmid" evidence="2 3">
    <name>pPSMK1</name>
</geneLocation>
<accession>I0IJG5</accession>
<evidence type="ECO:0000313" key="2">
    <source>
        <dbReference type="EMBL" id="BAM05403.1"/>
    </source>
</evidence>
<reference evidence="2 3" key="1">
    <citation type="submission" date="2012-02" db="EMBL/GenBank/DDBJ databases">
        <title>Complete genome sequence of Phycisphaera mikurensis NBRC 102666.</title>
        <authorList>
            <person name="Ankai A."/>
            <person name="Hosoyama A."/>
            <person name="Terui Y."/>
            <person name="Sekine M."/>
            <person name="Fukai R."/>
            <person name="Kato Y."/>
            <person name="Nakamura S."/>
            <person name="Yamada-Narita S."/>
            <person name="Kawakoshi A."/>
            <person name="Fukunaga Y."/>
            <person name="Yamazaki S."/>
            <person name="Fujita N."/>
        </authorList>
    </citation>
    <scope>NUCLEOTIDE SEQUENCE [LARGE SCALE GENOMIC DNA]</scope>
    <source>
        <strain evidence="3">NBRC 102666 / KCTC 22515 / FYK2301M01</strain>
        <plasmid evidence="2 3">pPSMK1</plasmid>
    </source>
</reference>
<keyword evidence="2" id="KW-0614">Plasmid</keyword>
<dbReference type="KEGG" id="phm:PSMK_p00410"/>
<evidence type="ECO:0000313" key="3">
    <source>
        <dbReference type="Proteomes" id="UP000007881"/>
    </source>
</evidence>
<dbReference type="Proteomes" id="UP000007881">
    <property type="component" value="Plasmid pPSMK1"/>
</dbReference>
<gene>
    <name evidence="2" type="ordered locus">PSMK_p00410</name>
</gene>
<sequence length="124" mass="13259">MPVGCTDTRQIIDDAFVVGNPAEPDAPAGMMPVAPRWLTIAHTGRGPTETAAVDPEPVLPMMDAAWKVRELPPGLEEADTGEVKDASERAPLFRQDAPEPGMKNLPRSGFTGTNQQAPEAEAER</sequence>
<feature type="region of interest" description="Disordered" evidence="1">
    <location>
        <begin position="73"/>
        <end position="124"/>
    </location>
</feature>
<name>I0IJG5_PHYMF</name>
<dbReference type="AlphaFoldDB" id="I0IJG5"/>
<dbReference type="HOGENOM" id="CLU_2001749_0_0_0"/>
<evidence type="ECO:0000256" key="1">
    <source>
        <dbReference type="SAM" id="MobiDB-lite"/>
    </source>
</evidence>
<keyword evidence="3" id="KW-1185">Reference proteome</keyword>
<protein>
    <submittedName>
        <fullName evidence="2">Uncharacterized protein</fullName>
    </submittedName>
</protein>
<proteinExistence type="predicted"/>
<dbReference type="EMBL" id="AP012339">
    <property type="protein sequence ID" value="BAM05403.1"/>
    <property type="molecule type" value="Genomic_DNA"/>
</dbReference>
<organism evidence="2 3">
    <name type="scientific">Phycisphaera mikurensis (strain NBRC 102666 / KCTC 22515 / FYK2301M01)</name>
    <dbReference type="NCBI Taxonomy" id="1142394"/>
    <lineage>
        <taxon>Bacteria</taxon>
        <taxon>Pseudomonadati</taxon>
        <taxon>Planctomycetota</taxon>
        <taxon>Phycisphaerae</taxon>
        <taxon>Phycisphaerales</taxon>
        <taxon>Phycisphaeraceae</taxon>
        <taxon>Phycisphaera</taxon>
    </lineage>
</organism>